<dbReference type="PROSITE" id="PS50943">
    <property type="entry name" value="HTH_CROC1"/>
    <property type="match status" value="1"/>
</dbReference>
<keyword evidence="1" id="KW-0238">DNA-binding</keyword>
<dbReference type="PANTHER" id="PTHR46558:SF4">
    <property type="entry name" value="DNA-BIDING PHAGE PROTEIN"/>
    <property type="match status" value="1"/>
</dbReference>
<dbReference type="GO" id="GO:0003677">
    <property type="term" value="F:DNA binding"/>
    <property type="evidence" value="ECO:0007669"/>
    <property type="project" value="UniProtKB-KW"/>
</dbReference>
<evidence type="ECO:0000313" key="3">
    <source>
        <dbReference type="EMBL" id="OPB80413.1"/>
    </source>
</evidence>
<sequence length="106" mass="12269">MNIVGSRIKRIREEKGIKQEYMAYELDISQSNYGRLEKQDSRLTVPKIQKIAEVLGVSVALLFGEKSNNIANVNEDWNSFGENLKHIESLKEEINFLRKMLKEQGK</sequence>
<dbReference type="Pfam" id="PF01381">
    <property type="entry name" value="HTH_3"/>
    <property type="match status" value="1"/>
</dbReference>
<dbReference type="KEGG" id="ego:BBD34_00295"/>
<evidence type="ECO:0000259" key="2">
    <source>
        <dbReference type="PROSITE" id="PS50943"/>
    </source>
</evidence>
<evidence type="ECO:0000256" key="1">
    <source>
        <dbReference type="ARBA" id="ARBA00023125"/>
    </source>
</evidence>
<dbReference type="Gene3D" id="1.10.260.40">
    <property type="entry name" value="lambda repressor-like DNA-binding domains"/>
    <property type="match status" value="1"/>
</dbReference>
<dbReference type="Proteomes" id="UP000190816">
    <property type="component" value="Unassembled WGS sequence"/>
</dbReference>
<dbReference type="SUPFAM" id="SSF47413">
    <property type="entry name" value="lambda repressor-like DNA-binding domains"/>
    <property type="match status" value="1"/>
</dbReference>
<comment type="caution">
    <text evidence="3">The sequence shown here is derived from an EMBL/GenBank/DDBJ whole genome shotgun (WGS) entry which is preliminary data.</text>
</comment>
<dbReference type="PANTHER" id="PTHR46558">
    <property type="entry name" value="TRACRIPTIONAL REGULATORY PROTEIN-RELATED-RELATED"/>
    <property type="match status" value="1"/>
</dbReference>
<dbReference type="CDD" id="cd00093">
    <property type="entry name" value="HTH_XRE"/>
    <property type="match status" value="1"/>
</dbReference>
<feature type="domain" description="HTH cro/C1-type" evidence="2">
    <location>
        <begin position="8"/>
        <end position="62"/>
    </location>
</feature>
<dbReference type="SMART" id="SM00530">
    <property type="entry name" value="HTH_XRE"/>
    <property type="match status" value="1"/>
</dbReference>
<dbReference type="InterPro" id="IPR001387">
    <property type="entry name" value="Cro/C1-type_HTH"/>
</dbReference>
<dbReference type="EMBL" id="MAIC01000003">
    <property type="protein sequence ID" value="OPB80413.1"/>
    <property type="molecule type" value="Genomic_DNA"/>
</dbReference>
<reference evidence="3 4" key="1">
    <citation type="submission" date="2016-06" db="EMBL/GenBank/DDBJ databases">
        <authorList>
            <person name="Nicholson A.C."/>
        </authorList>
    </citation>
    <scope>NUCLEOTIDE SEQUENCE [LARGE SCALE GENOMIC DNA]</scope>
    <source>
        <strain evidence="3 4">G4123</strain>
    </source>
</reference>
<gene>
    <name evidence="3" type="ORF">BAY32_15435</name>
</gene>
<dbReference type="InterPro" id="IPR010982">
    <property type="entry name" value="Lambda_DNA-bd_dom_sf"/>
</dbReference>
<protein>
    <submittedName>
        <fullName evidence="3">Transcriptional regulator</fullName>
    </submittedName>
</protein>
<organism evidence="3 4">
    <name type="scientific">Elizabethkingia ursingii</name>
    <dbReference type="NCBI Taxonomy" id="1756150"/>
    <lineage>
        <taxon>Bacteria</taxon>
        <taxon>Pseudomonadati</taxon>
        <taxon>Bacteroidota</taxon>
        <taxon>Flavobacteriia</taxon>
        <taxon>Flavobacteriales</taxon>
        <taxon>Weeksellaceae</taxon>
        <taxon>Elizabethkingia</taxon>
    </lineage>
</organism>
<accession>A0AAJ3NFS5</accession>
<dbReference type="AlphaFoldDB" id="A0AAJ3NFS5"/>
<evidence type="ECO:0000313" key="4">
    <source>
        <dbReference type="Proteomes" id="UP000190816"/>
    </source>
</evidence>
<dbReference type="RefSeq" id="WP_078401941.1">
    <property type="nucleotide sequence ID" value="NZ_CP016377.1"/>
</dbReference>
<name>A0AAJ3NFS5_9FLAO</name>
<proteinExistence type="predicted"/>